<organism evidence="10 11">
    <name type="scientific">Photobacterium rosenbergii</name>
    <dbReference type="NCBI Taxonomy" id="294936"/>
    <lineage>
        <taxon>Bacteria</taxon>
        <taxon>Pseudomonadati</taxon>
        <taxon>Pseudomonadota</taxon>
        <taxon>Gammaproteobacteria</taxon>
        <taxon>Vibrionales</taxon>
        <taxon>Vibrionaceae</taxon>
        <taxon>Photobacterium</taxon>
    </lineage>
</organism>
<dbReference type="PANTHER" id="PTHR30037">
    <property type="entry name" value="DNA-3-METHYLADENINE GLYCOSYLASE 1"/>
    <property type="match status" value="1"/>
</dbReference>
<dbReference type="EC" id="3.2.2.20" evidence="8"/>
<keyword evidence="3" id="KW-0378">Hydrolase</keyword>
<dbReference type="PANTHER" id="PTHR30037:SF4">
    <property type="entry name" value="DNA-3-METHYLADENINE GLYCOSYLASE I"/>
    <property type="match status" value="1"/>
</dbReference>
<feature type="binding site" evidence="9">
    <location>
        <position position="185"/>
    </location>
    <ligand>
        <name>Zn(2+)</name>
        <dbReference type="ChEBI" id="CHEBI:29105"/>
    </ligand>
</feature>
<evidence type="ECO:0000256" key="3">
    <source>
        <dbReference type="ARBA" id="ARBA00022801"/>
    </source>
</evidence>
<dbReference type="InterPro" id="IPR005019">
    <property type="entry name" value="Adenine_glyco"/>
</dbReference>
<dbReference type="GO" id="GO:0008725">
    <property type="term" value="F:DNA-3-methyladenine glycosylase activity"/>
    <property type="evidence" value="ECO:0007669"/>
    <property type="project" value="UniProtKB-EC"/>
</dbReference>
<comment type="caution">
    <text evidence="10">The sequence shown here is derived from an EMBL/GenBank/DDBJ whole genome shotgun (WGS) entry which is preliminary data.</text>
</comment>
<accession>A0A2T3N8X1</accession>
<dbReference type="EMBL" id="PYMB01000013">
    <property type="protein sequence ID" value="PSW09796.1"/>
    <property type="molecule type" value="Genomic_DNA"/>
</dbReference>
<evidence type="ECO:0000256" key="9">
    <source>
        <dbReference type="PIRSR" id="PIRSR605019-1"/>
    </source>
</evidence>
<dbReference type="OrthoDB" id="9807664at2"/>
<name>A0A2T3N8X1_9GAMM</name>
<evidence type="ECO:0000256" key="6">
    <source>
        <dbReference type="ARBA" id="ARBA00052558"/>
    </source>
</evidence>
<protein>
    <recommendedName>
        <fullName evidence="8">DNA-3-methyladenine glycosylase I</fullName>
        <ecNumber evidence="8">3.2.2.20</ecNumber>
    </recommendedName>
</protein>
<proteinExistence type="predicted"/>
<evidence type="ECO:0000256" key="4">
    <source>
        <dbReference type="ARBA" id="ARBA00022833"/>
    </source>
</evidence>
<comment type="catalytic activity">
    <reaction evidence="6">
        <text>Hydrolysis of alkylated DNA, releasing 3-methyladenine.</text>
        <dbReference type="EC" id="3.2.2.20"/>
    </reaction>
</comment>
<evidence type="ECO:0000313" key="11">
    <source>
        <dbReference type="Proteomes" id="UP000241346"/>
    </source>
</evidence>
<evidence type="ECO:0000256" key="1">
    <source>
        <dbReference type="ARBA" id="ARBA00022723"/>
    </source>
</evidence>
<dbReference type="InterPro" id="IPR052891">
    <property type="entry name" value="DNA-3mA_glycosylase"/>
</dbReference>
<dbReference type="SUPFAM" id="SSF48150">
    <property type="entry name" value="DNA-glycosylase"/>
    <property type="match status" value="1"/>
</dbReference>
<evidence type="ECO:0000256" key="2">
    <source>
        <dbReference type="ARBA" id="ARBA00022763"/>
    </source>
</evidence>
<dbReference type="GO" id="GO:0006284">
    <property type="term" value="P:base-excision repair"/>
    <property type="evidence" value="ECO:0007669"/>
    <property type="project" value="InterPro"/>
</dbReference>
<dbReference type="InterPro" id="IPR011257">
    <property type="entry name" value="DNA_glycosylase"/>
</dbReference>
<reference evidence="10 11" key="1">
    <citation type="submission" date="2018-03" db="EMBL/GenBank/DDBJ databases">
        <title>Whole genome sequencing of Histamine producing bacteria.</title>
        <authorList>
            <person name="Butler K."/>
        </authorList>
    </citation>
    <scope>NUCLEOTIDE SEQUENCE [LARGE SCALE GENOMIC DNA]</scope>
    <source>
        <strain evidence="10 11">DSM 19138</strain>
    </source>
</reference>
<gene>
    <name evidence="10" type="ORF">C9J01_19795</name>
</gene>
<keyword evidence="4 9" id="KW-0862">Zinc</keyword>
<keyword evidence="5" id="KW-0234">DNA repair</keyword>
<feature type="binding site" evidence="9">
    <location>
        <position position="23"/>
    </location>
    <ligand>
        <name>Zn(2+)</name>
        <dbReference type="ChEBI" id="CHEBI:29105"/>
    </ligand>
</feature>
<evidence type="ECO:0000256" key="5">
    <source>
        <dbReference type="ARBA" id="ARBA00023204"/>
    </source>
</evidence>
<dbReference type="Gene3D" id="1.10.340.30">
    <property type="entry name" value="Hypothetical protein, domain 2"/>
    <property type="match status" value="1"/>
</dbReference>
<feature type="binding site" evidence="9">
    <location>
        <position position="10"/>
    </location>
    <ligand>
        <name>Zn(2+)</name>
        <dbReference type="ChEBI" id="CHEBI:29105"/>
    </ligand>
</feature>
<dbReference type="Pfam" id="PF03352">
    <property type="entry name" value="Adenine_glyco"/>
    <property type="match status" value="1"/>
</dbReference>
<dbReference type="FunFam" id="1.10.340.30:FF:000009">
    <property type="entry name" value="DNA-3-methyladenine glycosylase I"/>
    <property type="match status" value="1"/>
</dbReference>
<keyword evidence="1 9" id="KW-0479">Metal-binding</keyword>
<feature type="binding site" evidence="9">
    <location>
        <position position="181"/>
    </location>
    <ligand>
        <name>Zn(2+)</name>
        <dbReference type="ChEBI" id="CHEBI:29105"/>
    </ligand>
</feature>
<comment type="function">
    <text evidence="7">Hydrolysis of the deoxyribose N-glycosidic bond to excise 3-methyladenine from the damaged DNA polymer formed by alkylation lesions.</text>
</comment>
<sequence length="197" mass="22894">MGGHLEKSVCAWAMKQPIEREYHDKEWGRLNKSDTYLFEFLTLEGAQAGLSWYTVLKRRDAYREAFDNYDIEKLALYDDGRIKAIIDNYDVIKHRGKISSVFHNARAAQQLINEYGSLANALWQFVDHQPVINHWQTMADIPASTETSKEMSRFLKKKGFKFVGETICYAFMQAVGMVNDHLVTCYCHQEVIEQNKN</sequence>
<dbReference type="AlphaFoldDB" id="A0A2T3N8X1"/>
<evidence type="ECO:0000256" key="8">
    <source>
        <dbReference type="ARBA" id="ARBA00066766"/>
    </source>
</evidence>
<dbReference type="Proteomes" id="UP000241346">
    <property type="component" value="Unassembled WGS sequence"/>
</dbReference>
<keyword evidence="2" id="KW-0227">DNA damage</keyword>
<evidence type="ECO:0000256" key="7">
    <source>
        <dbReference type="ARBA" id="ARBA00057608"/>
    </source>
</evidence>
<evidence type="ECO:0000313" key="10">
    <source>
        <dbReference type="EMBL" id="PSW09796.1"/>
    </source>
</evidence>
<dbReference type="GO" id="GO:0046872">
    <property type="term" value="F:metal ion binding"/>
    <property type="evidence" value="ECO:0007669"/>
    <property type="project" value="UniProtKB-KW"/>
</dbReference>